<dbReference type="GeneID" id="92903455"/>
<keyword evidence="15" id="KW-1185">Reference proteome</keyword>
<reference evidence="14 16" key="3">
    <citation type="submission" date="2017-12" db="EMBL/GenBank/DDBJ databases">
        <title>Phylogenetic diversity of female urinary microbiome.</title>
        <authorList>
            <person name="Thomas-White K."/>
            <person name="Wolfe A.J."/>
        </authorList>
    </citation>
    <scope>NUCLEOTIDE SEQUENCE [LARGE SCALE GENOMIC DNA]</scope>
    <source>
        <strain evidence="14 16">UMB0139</strain>
    </source>
</reference>
<dbReference type="NCBIfam" id="NF004776">
    <property type="entry name" value="PRK06116.1"/>
    <property type="match status" value="1"/>
</dbReference>
<dbReference type="GO" id="GO:0006749">
    <property type="term" value="P:glutathione metabolic process"/>
    <property type="evidence" value="ECO:0007669"/>
    <property type="project" value="InterPro"/>
</dbReference>
<evidence type="ECO:0000259" key="11">
    <source>
        <dbReference type="Pfam" id="PF02852"/>
    </source>
</evidence>
<dbReference type="InterPro" id="IPR023753">
    <property type="entry name" value="FAD/NAD-binding_dom"/>
</dbReference>
<dbReference type="Proteomes" id="UP000069912">
    <property type="component" value="Chromosome"/>
</dbReference>
<evidence type="ECO:0000256" key="3">
    <source>
        <dbReference type="ARBA" id="ARBA00022827"/>
    </source>
</evidence>
<feature type="domain" description="FAD/NAD(P)-binding" evidence="12">
    <location>
        <begin position="4"/>
        <end position="317"/>
    </location>
</feature>
<dbReference type="GO" id="GO:0050661">
    <property type="term" value="F:NADP binding"/>
    <property type="evidence" value="ECO:0007669"/>
    <property type="project" value="InterPro"/>
</dbReference>
<evidence type="ECO:0000256" key="5">
    <source>
        <dbReference type="ARBA" id="ARBA00023157"/>
    </source>
</evidence>
<feature type="binding site" evidence="8">
    <location>
        <position position="260"/>
    </location>
    <ligand>
        <name>NAD(+)</name>
        <dbReference type="ChEBI" id="CHEBI:57540"/>
    </ligand>
</feature>
<feature type="binding site" evidence="8">
    <location>
        <position position="50"/>
    </location>
    <ligand>
        <name>FAD</name>
        <dbReference type="ChEBI" id="CHEBI:57692"/>
    </ligand>
</feature>
<dbReference type="PRINTS" id="PR00411">
    <property type="entry name" value="PNDRDTASEI"/>
</dbReference>
<feature type="domain" description="Pyridine nucleotide-disulphide oxidoreductase dimerisation" evidence="11">
    <location>
        <begin position="338"/>
        <end position="448"/>
    </location>
</feature>
<evidence type="ECO:0000256" key="6">
    <source>
        <dbReference type="ARBA" id="ARBA00023284"/>
    </source>
</evidence>
<evidence type="ECO:0000256" key="1">
    <source>
        <dbReference type="ARBA" id="ARBA00007532"/>
    </source>
</evidence>
<feature type="binding site" evidence="8">
    <location>
        <position position="114"/>
    </location>
    <ligand>
        <name>FAD</name>
        <dbReference type="ChEBI" id="CHEBI:57692"/>
    </ligand>
</feature>
<feature type="binding site" evidence="8">
    <location>
        <begin position="173"/>
        <end position="180"/>
    </location>
    <ligand>
        <name>NAD(+)</name>
        <dbReference type="ChEBI" id="CHEBI:57540"/>
    </ligand>
</feature>
<proteinExistence type="inferred from homology"/>
<comment type="cofactor">
    <cofactor evidence="8">
        <name>FAD</name>
        <dbReference type="ChEBI" id="CHEBI:57692"/>
    </cofactor>
    <text evidence="8">Binds 1 FAD per subunit.</text>
</comment>
<keyword evidence="8" id="KW-0547">Nucleotide-binding</keyword>
<feature type="disulfide bond" description="Redox-active" evidence="9">
    <location>
        <begin position="41"/>
        <end position="46"/>
    </location>
</feature>
<feature type="binding site" evidence="8">
    <location>
        <position position="302"/>
    </location>
    <ligand>
        <name>FAD</name>
        <dbReference type="ChEBI" id="CHEBI:57692"/>
    </ligand>
</feature>
<dbReference type="InterPro" id="IPR001100">
    <property type="entry name" value="Pyr_nuc-diS_OxRdtase"/>
</dbReference>
<protein>
    <submittedName>
        <fullName evidence="13">Glutathione reductase</fullName>
    </submittedName>
    <submittedName>
        <fullName evidence="14">Glutathione-disulfide reductase</fullName>
    </submittedName>
</protein>
<dbReference type="NCBIfam" id="TIGR01421">
    <property type="entry name" value="gluta_reduc_1"/>
    <property type="match status" value="1"/>
</dbReference>
<dbReference type="FunFam" id="3.30.390.30:FF:000003">
    <property type="entry name" value="Glutathione reductase"/>
    <property type="match status" value="1"/>
</dbReference>
<dbReference type="EMBL" id="PKGY01000002">
    <property type="protein sequence ID" value="PKZ22363.1"/>
    <property type="molecule type" value="Genomic_DNA"/>
</dbReference>
<evidence type="ECO:0000256" key="9">
    <source>
        <dbReference type="PIRSR" id="PIRSR000350-4"/>
    </source>
</evidence>
<evidence type="ECO:0000313" key="14">
    <source>
        <dbReference type="EMBL" id="PKZ22363.1"/>
    </source>
</evidence>
<keyword evidence="2 10" id="KW-0285">Flavoprotein</keyword>
<evidence type="ECO:0000256" key="7">
    <source>
        <dbReference type="PIRSR" id="PIRSR000350-2"/>
    </source>
</evidence>
<dbReference type="PIRSF" id="PIRSF000350">
    <property type="entry name" value="Mercury_reductase_MerA"/>
    <property type="match status" value="1"/>
</dbReference>
<evidence type="ECO:0000259" key="12">
    <source>
        <dbReference type="Pfam" id="PF07992"/>
    </source>
</evidence>
<keyword evidence="8" id="KW-0520">NAD</keyword>
<reference evidence="13 15" key="1">
    <citation type="journal article" date="2016" name="Genome Announc.">
        <title>Complete Genome Sequences of Aerococcus christensenii CCUG 28831T, Aerococcus sanguinicola CCUG 43001T, Aerococcus urinae CCUG 36881T, Aerococcus urinaeequi CCUG 28094T, Aerococcus urinaehominis CCUG 42038 BT, and Aerococcus viridans CCUG 4311T.</title>
        <authorList>
            <person name="Carkaci D."/>
            <person name="Dargis R."/>
            <person name="Nielsen X.C."/>
            <person name="Skovgaard O."/>
            <person name="Fuursted K."/>
            <person name="Christensen J.J."/>
        </authorList>
    </citation>
    <scope>NUCLEOTIDE SEQUENCE [LARGE SCALE GENOMIC DNA]</scope>
    <source>
        <strain evidence="13 15">CCUG43001</strain>
    </source>
</reference>
<name>A0A0X8FBA5_9LACT</name>
<dbReference type="Pfam" id="PF07992">
    <property type="entry name" value="Pyr_redox_2"/>
    <property type="match status" value="1"/>
</dbReference>
<dbReference type="Pfam" id="PF02852">
    <property type="entry name" value="Pyr_redox_dim"/>
    <property type="match status" value="1"/>
</dbReference>
<evidence type="ECO:0000313" key="13">
    <source>
        <dbReference type="EMBL" id="AMB94188.1"/>
    </source>
</evidence>
<accession>A0A0X8FBA5</accession>
<dbReference type="Gene3D" id="3.30.390.30">
    <property type="match status" value="1"/>
</dbReference>
<evidence type="ECO:0000313" key="16">
    <source>
        <dbReference type="Proteomes" id="UP000234239"/>
    </source>
</evidence>
<dbReference type="AlphaFoldDB" id="A0A0X8FBA5"/>
<evidence type="ECO:0000256" key="8">
    <source>
        <dbReference type="PIRSR" id="PIRSR000350-3"/>
    </source>
</evidence>
<evidence type="ECO:0000256" key="4">
    <source>
        <dbReference type="ARBA" id="ARBA00023002"/>
    </source>
</evidence>
<feature type="active site" description="Proton acceptor" evidence="7">
    <location>
        <position position="438"/>
    </location>
</feature>
<dbReference type="GO" id="GO:0045454">
    <property type="term" value="P:cell redox homeostasis"/>
    <property type="evidence" value="ECO:0007669"/>
    <property type="project" value="InterPro"/>
</dbReference>
<feature type="binding site" evidence="8">
    <location>
        <position position="196"/>
    </location>
    <ligand>
        <name>NAD(+)</name>
        <dbReference type="ChEBI" id="CHEBI:57540"/>
    </ligand>
</feature>
<dbReference type="Gene3D" id="3.50.50.60">
    <property type="entry name" value="FAD/NAD(P)-binding domain"/>
    <property type="match status" value="2"/>
</dbReference>
<dbReference type="PROSITE" id="PS00076">
    <property type="entry name" value="PYRIDINE_REDOX_1"/>
    <property type="match status" value="1"/>
</dbReference>
<sequence length="449" mass="48041">MADFDLLVLGGGSGGIATANRAAEHGAKVGLVEAKRLGGTCVNIGCVPKKITWYASRVRDAIETYGPGYGFSADNVNFDYQTFKKSRDAYIDRSRQSYTRQFEKNQITLIEGYGRFVDAQTLEVDGKTYTADKIVIATGGRPKVPNVEGRELLSTSDDFFAWESLPESVVIVGAGYIGVEIAGVLNGLGVKVDVFEFQDQPLAGFDQMLVDTVLESFEDQGIAFYGGQGLEKFAEEEGQIACYANGEKVASADKVLMAIGRAVNTDDLNLEGIGVQTDERTGAILVDDNHQSSVANIYAVGDNINKVNLTPVAIRAGRQVAEYLYNGAASGAINYDNVPTVVFSHPALGSIGLSEADAIDKYGEEAIKVYTSNFYSMYTSAAGEREACHYKVVCAGPEEKVVGLHGTGEGMDEILQGFGVAIQMGATKADLDSVVAIHPTSAEEFVTLR</sequence>
<dbReference type="GO" id="GO:0050660">
    <property type="term" value="F:flavin adenine dinucleotide binding"/>
    <property type="evidence" value="ECO:0007669"/>
    <property type="project" value="InterPro"/>
</dbReference>
<keyword evidence="5" id="KW-1015">Disulfide bond</keyword>
<keyword evidence="3 8" id="KW-0274">FAD</keyword>
<dbReference type="GO" id="GO:0005829">
    <property type="term" value="C:cytosol"/>
    <property type="evidence" value="ECO:0007669"/>
    <property type="project" value="TreeGrafter"/>
</dbReference>
<dbReference type="GO" id="GO:0034599">
    <property type="term" value="P:cellular response to oxidative stress"/>
    <property type="evidence" value="ECO:0007669"/>
    <property type="project" value="TreeGrafter"/>
</dbReference>
<dbReference type="InterPro" id="IPR046952">
    <property type="entry name" value="GSHR/TRXR-like"/>
</dbReference>
<gene>
    <name evidence="13" type="ORF">AWM72_05175</name>
    <name evidence="14" type="ORF">CYJ28_04410</name>
</gene>
<dbReference type="KEGG" id="asan:AWM72_05175"/>
<comment type="similarity">
    <text evidence="1 10">Belongs to the class-I pyridine nucleotide-disulfide oxidoreductase family.</text>
</comment>
<dbReference type="SUPFAM" id="SSF55424">
    <property type="entry name" value="FAD/NAD-linked reductases, dimerisation (C-terminal) domain"/>
    <property type="match status" value="1"/>
</dbReference>
<evidence type="ECO:0000256" key="10">
    <source>
        <dbReference type="RuleBase" id="RU003691"/>
    </source>
</evidence>
<dbReference type="GO" id="GO:0004362">
    <property type="term" value="F:glutathione-disulfide reductase (NADPH) activity"/>
    <property type="evidence" value="ECO:0007669"/>
    <property type="project" value="InterPro"/>
</dbReference>
<evidence type="ECO:0000313" key="15">
    <source>
        <dbReference type="Proteomes" id="UP000069912"/>
    </source>
</evidence>
<dbReference type="EMBL" id="CP014160">
    <property type="protein sequence ID" value="AMB94188.1"/>
    <property type="molecule type" value="Genomic_DNA"/>
</dbReference>
<dbReference type="InterPro" id="IPR012999">
    <property type="entry name" value="Pyr_OxRdtase_I_AS"/>
</dbReference>
<dbReference type="RefSeq" id="WP_067974275.1">
    <property type="nucleotide sequence ID" value="NZ_CAJHKM010000001.1"/>
</dbReference>
<organism evidence="13 15">
    <name type="scientific">Aerococcus sanguinicola</name>
    <dbReference type="NCBI Taxonomy" id="119206"/>
    <lineage>
        <taxon>Bacteria</taxon>
        <taxon>Bacillati</taxon>
        <taxon>Bacillota</taxon>
        <taxon>Bacilli</taxon>
        <taxon>Lactobacillales</taxon>
        <taxon>Aerococcaceae</taxon>
        <taxon>Aerococcus</taxon>
    </lineage>
</organism>
<keyword evidence="4 10" id="KW-0560">Oxidoreductase</keyword>
<evidence type="ECO:0000256" key="2">
    <source>
        <dbReference type="ARBA" id="ARBA00022630"/>
    </source>
</evidence>
<dbReference type="InterPro" id="IPR036188">
    <property type="entry name" value="FAD/NAD-bd_sf"/>
</dbReference>
<reference evidence="15" key="2">
    <citation type="submission" date="2016-01" db="EMBL/GenBank/DDBJ databases">
        <title>Six Aerococcus type strain genome sequencing and assembly using PacBio and Illumina Hiseq.</title>
        <authorList>
            <person name="Carkaci D."/>
            <person name="Dargis R."/>
            <person name="Nielsen X.C."/>
            <person name="Skovgaard O."/>
            <person name="Fuursted K."/>
            <person name="Christensen J.J."/>
        </authorList>
    </citation>
    <scope>NUCLEOTIDE SEQUENCE [LARGE SCALE GENOMIC DNA]</scope>
    <source>
        <strain evidence="15">CCUG43001</strain>
    </source>
</reference>
<dbReference type="InterPro" id="IPR004099">
    <property type="entry name" value="Pyr_nucl-diS_OxRdtase_dimer"/>
</dbReference>
<dbReference type="SUPFAM" id="SSF51905">
    <property type="entry name" value="FAD/NAD(P)-binding domain"/>
    <property type="match status" value="1"/>
</dbReference>
<dbReference type="OrthoDB" id="9800167at2"/>
<dbReference type="PANTHER" id="PTHR42737:SF2">
    <property type="entry name" value="GLUTATHIONE REDUCTASE"/>
    <property type="match status" value="1"/>
</dbReference>
<dbReference type="PRINTS" id="PR00368">
    <property type="entry name" value="FADPNR"/>
</dbReference>
<dbReference type="PANTHER" id="PTHR42737">
    <property type="entry name" value="GLUTATHIONE REDUCTASE"/>
    <property type="match status" value="1"/>
</dbReference>
<dbReference type="InterPro" id="IPR006322">
    <property type="entry name" value="Glutathione_Rdtase_euk/bac"/>
</dbReference>
<dbReference type="InterPro" id="IPR016156">
    <property type="entry name" value="FAD/NAD-linked_Rdtase_dimer_sf"/>
</dbReference>
<dbReference type="Proteomes" id="UP000234239">
    <property type="component" value="Unassembled WGS sequence"/>
</dbReference>
<keyword evidence="6 10" id="KW-0676">Redox-active center</keyword>